<evidence type="ECO:0000313" key="5">
    <source>
        <dbReference type="Proteomes" id="UP000028643"/>
    </source>
</evidence>
<organism evidence="4 5">
    <name type="scientific">Pseudomonas syringae</name>
    <dbReference type="NCBI Taxonomy" id="317"/>
    <lineage>
        <taxon>Bacteria</taxon>
        <taxon>Pseudomonadati</taxon>
        <taxon>Pseudomonadota</taxon>
        <taxon>Gammaproteobacteria</taxon>
        <taxon>Pseudomonadales</taxon>
        <taxon>Pseudomonadaceae</taxon>
        <taxon>Pseudomonas</taxon>
    </lineage>
</organism>
<dbReference type="SMART" id="SM01119">
    <property type="entry name" value="D-ser_dehydrat"/>
    <property type="match status" value="1"/>
</dbReference>
<proteinExistence type="inferred from homology"/>
<evidence type="ECO:0000313" key="4">
    <source>
        <dbReference type="EMBL" id="KFE47099.1"/>
    </source>
</evidence>
<comment type="caution">
    <text evidence="4">The sequence shown here is derived from an EMBL/GenBank/DDBJ whole genome shotgun (WGS) entry which is preliminary data.</text>
</comment>
<keyword evidence="2" id="KW-0456">Lyase</keyword>
<dbReference type="SUPFAM" id="SSF51419">
    <property type="entry name" value="PLP-binding barrel"/>
    <property type="match status" value="1"/>
</dbReference>
<dbReference type="PANTHER" id="PTHR28004:SF2">
    <property type="entry name" value="D-SERINE DEHYDRATASE"/>
    <property type="match status" value="1"/>
</dbReference>
<dbReference type="InterPro" id="IPR001608">
    <property type="entry name" value="Ala_racemase_N"/>
</dbReference>
<dbReference type="AlphaFoldDB" id="A0A085UV86"/>
<reference evidence="4 5" key="1">
    <citation type="submission" date="2014-07" db="EMBL/GenBank/DDBJ databases">
        <title>Draft Genome Sequences of Environmental Pseudomonas syringae strains.</title>
        <authorList>
            <person name="Baltrus D.A."/>
            <person name="Berge O."/>
            <person name="Morris C."/>
        </authorList>
    </citation>
    <scope>NUCLEOTIDE SEQUENCE [LARGE SCALE GENOMIC DNA]</scope>
    <source>
        <strain evidence="4 5">CEB003</strain>
    </source>
</reference>
<dbReference type="Pfam" id="PF14031">
    <property type="entry name" value="D-ser_dehydrat"/>
    <property type="match status" value="1"/>
</dbReference>
<dbReference type="Pfam" id="PF01168">
    <property type="entry name" value="Ala_racemase_N"/>
    <property type="match status" value="1"/>
</dbReference>
<sequence length="380" mass="40732">MSALNSLLETLETPALLLDRERLDANIQRMRNKLAPFNVVLRPHVKTNKSLEVTERLFAGGRGPITVSTLREADFFFDAGFSDILYGVGIAPNKFAHAAALIDKGAALKLVLDNLQTARQLAEFAKTTGHVFDVLLEIDCDGHRSGLGPQAPLLVEIAQLLSASGIRVSGLMTHAGKSYDSQSIAQIEACARQERAAIVQSRQMLAHAGFDLTIISIGSTPTALFTQDLSDVTEVRAGVFAFFDLVMAGLGVCQVQDIAVSVLTSVIGYQAEKGWIITDAGWMALSRDRGTAKQAVDQGYGIVCDVAGQPMGDWIVSATNQEHGIISSRSGKLDPASFPPLGTLLRILPNHACATSAQHAGYHVLSEGNPLGFWPRISGW</sequence>
<name>A0A085UV86_PSESX</name>
<dbReference type="GO" id="GO:0008721">
    <property type="term" value="F:D-serine ammonia-lyase activity"/>
    <property type="evidence" value="ECO:0007669"/>
    <property type="project" value="TreeGrafter"/>
</dbReference>
<dbReference type="GO" id="GO:0036088">
    <property type="term" value="P:D-serine catabolic process"/>
    <property type="evidence" value="ECO:0007669"/>
    <property type="project" value="TreeGrafter"/>
</dbReference>
<dbReference type="RefSeq" id="WP_047578091.1">
    <property type="nucleotide sequence ID" value="NZ_JPQT01000130.1"/>
</dbReference>
<dbReference type="Gene3D" id="3.20.20.10">
    <property type="entry name" value="Alanine racemase"/>
    <property type="match status" value="1"/>
</dbReference>
<dbReference type="InterPro" id="IPR042208">
    <property type="entry name" value="D-ser_dehydrat-like_sf"/>
</dbReference>
<dbReference type="EMBL" id="JPQT01000130">
    <property type="protein sequence ID" value="KFE47099.1"/>
    <property type="molecule type" value="Genomic_DNA"/>
</dbReference>
<accession>A0A085UV86</accession>
<evidence type="ECO:0000256" key="2">
    <source>
        <dbReference type="ARBA" id="ARBA00023239"/>
    </source>
</evidence>
<dbReference type="PATRIC" id="fig|317.174.peg.4804"/>
<evidence type="ECO:0000256" key="1">
    <source>
        <dbReference type="ARBA" id="ARBA00005323"/>
    </source>
</evidence>
<dbReference type="InterPro" id="IPR051466">
    <property type="entry name" value="D-amino_acid_metab_enzyme"/>
</dbReference>
<dbReference type="InterPro" id="IPR029066">
    <property type="entry name" value="PLP-binding_barrel"/>
</dbReference>
<feature type="domain" description="D-serine dehydratase-like" evidence="3">
    <location>
        <begin position="259"/>
        <end position="366"/>
    </location>
</feature>
<comment type="similarity">
    <text evidence="1">Belongs to the DSD1 family.</text>
</comment>
<gene>
    <name evidence="4" type="ORF">IV02_23485</name>
</gene>
<dbReference type="Proteomes" id="UP000028643">
    <property type="component" value="Unassembled WGS sequence"/>
</dbReference>
<protein>
    <submittedName>
        <fullName evidence="4">Alanine racemase</fullName>
    </submittedName>
</protein>
<dbReference type="InterPro" id="IPR026956">
    <property type="entry name" value="D-ser_dehydrat-like_dom"/>
</dbReference>
<evidence type="ECO:0000259" key="3">
    <source>
        <dbReference type="SMART" id="SM01119"/>
    </source>
</evidence>
<dbReference type="Gene3D" id="2.40.37.20">
    <property type="entry name" value="D-serine dehydratase-like domain"/>
    <property type="match status" value="1"/>
</dbReference>
<dbReference type="PANTHER" id="PTHR28004">
    <property type="entry name" value="ZGC:162816-RELATED"/>
    <property type="match status" value="1"/>
</dbReference>